<feature type="region of interest" description="Disordered" evidence="1">
    <location>
        <begin position="1"/>
        <end position="182"/>
    </location>
</feature>
<keyword evidence="3" id="KW-1185">Reference proteome</keyword>
<name>A0A427YJZ9_9TREE</name>
<dbReference type="Proteomes" id="UP000279259">
    <property type="component" value="Unassembled WGS sequence"/>
</dbReference>
<accession>A0A427YJZ9</accession>
<dbReference type="STRING" id="1890683.A0A427YJZ9"/>
<sequence length="445" mass="47804">MLTAPPGPAAPPSSALVRVSREGSVVPMSGGRIVHNLVKREPRSHPPFIKSEPIEGGPPTTPRKGSTGPPPTPPSSSRKRKAGTPYRARSPTPHSSSVSPRARRSKSITPSPRRRRLSTHGPWETPSFRSGLDKDDAFERAGSSFEEAIEIDSPPSSPTPSQRSTSATGLYTASSRSSRSIRGISEASVASEASNLSFMTATSASLDRDVTPWARQTAFDTSDRRAPRRPRVGDSGSQRSSTPQSAPMVPMPAEMERAAEGIKALIEVWVRDAAELDLTEDEGPTGGDFVKTIWRRAFSTFDTDLVKKVVEDGGICGIDFEAHDVASLIQSASSHVRLHLAAALVDYTTASKAKNTVQRKAEFYASFRISAAQLALLNAGLDRKTALGMISSWAAVITTSSDVLLEEIRGKSPEADLGQVRDLVRRLQAMMEGVVEEAWPETKAA</sequence>
<organism evidence="2 3">
    <name type="scientific">Saitozyma podzolica</name>
    <dbReference type="NCBI Taxonomy" id="1890683"/>
    <lineage>
        <taxon>Eukaryota</taxon>
        <taxon>Fungi</taxon>
        <taxon>Dikarya</taxon>
        <taxon>Basidiomycota</taxon>
        <taxon>Agaricomycotina</taxon>
        <taxon>Tremellomycetes</taxon>
        <taxon>Tremellales</taxon>
        <taxon>Trimorphomycetaceae</taxon>
        <taxon>Saitozyma</taxon>
    </lineage>
</organism>
<dbReference type="EMBL" id="RSCD01000008">
    <property type="protein sequence ID" value="RSH91422.1"/>
    <property type="molecule type" value="Genomic_DNA"/>
</dbReference>
<reference evidence="2 3" key="1">
    <citation type="submission" date="2018-11" db="EMBL/GenBank/DDBJ databases">
        <title>Genome sequence of Saitozyma podzolica DSM 27192.</title>
        <authorList>
            <person name="Aliyu H."/>
            <person name="Gorte O."/>
            <person name="Ochsenreither K."/>
        </authorList>
    </citation>
    <scope>NUCLEOTIDE SEQUENCE [LARGE SCALE GENOMIC DNA]</scope>
    <source>
        <strain evidence="2 3">DSM 27192</strain>
    </source>
</reference>
<feature type="region of interest" description="Disordered" evidence="1">
    <location>
        <begin position="216"/>
        <end position="250"/>
    </location>
</feature>
<proteinExistence type="predicted"/>
<evidence type="ECO:0000313" key="3">
    <source>
        <dbReference type="Proteomes" id="UP000279259"/>
    </source>
</evidence>
<evidence type="ECO:0000313" key="2">
    <source>
        <dbReference type="EMBL" id="RSH91422.1"/>
    </source>
</evidence>
<dbReference type="OrthoDB" id="10413257at2759"/>
<evidence type="ECO:0000256" key="1">
    <source>
        <dbReference type="SAM" id="MobiDB-lite"/>
    </source>
</evidence>
<feature type="compositionally biased region" description="Polar residues" evidence="1">
    <location>
        <begin position="235"/>
        <end position="245"/>
    </location>
</feature>
<protein>
    <submittedName>
        <fullName evidence="2">Uncharacterized protein</fullName>
    </submittedName>
</protein>
<dbReference type="AlphaFoldDB" id="A0A427YJZ9"/>
<feature type="compositionally biased region" description="Pro residues" evidence="1">
    <location>
        <begin position="1"/>
        <end position="11"/>
    </location>
</feature>
<gene>
    <name evidence="2" type="ORF">EHS25_009721</name>
</gene>
<feature type="compositionally biased region" description="Basic residues" evidence="1">
    <location>
        <begin position="101"/>
        <end position="118"/>
    </location>
</feature>
<comment type="caution">
    <text evidence="2">The sequence shown here is derived from an EMBL/GenBank/DDBJ whole genome shotgun (WGS) entry which is preliminary data.</text>
</comment>